<feature type="transmembrane region" description="Helical" evidence="1">
    <location>
        <begin position="166"/>
        <end position="189"/>
    </location>
</feature>
<dbReference type="PANTHER" id="PTHR38794">
    <property type="entry name" value="INTEGRAL MEMBRANE PROTEIN"/>
    <property type="match status" value="1"/>
</dbReference>
<keyword evidence="1" id="KW-0812">Transmembrane</keyword>
<organism evidence="3 4">
    <name type="scientific">Penicillium roqueforti (strain FM164)</name>
    <dbReference type="NCBI Taxonomy" id="1365484"/>
    <lineage>
        <taxon>Eukaryota</taxon>
        <taxon>Fungi</taxon>
        <taxon>Dikarya</taxon>
        <taxon>Ascomycota</taxon>
        <taxon>Pezizomycotina</taxon>
        <taxon>Eurotiomycetes</taxon>
        <taxon>Eurotiomycetidae</taxon>
        <taxon>Eurotiales</taxon>
        <taxon>Aspergillaceae</taxon>
        <taxon>Penicillium</taxon>
    </lineage>
</organism>
<dbReference type="OMA" id="TACWAQL"/>
<feature type="domain" description="Rhodopsin" evidence="2">
    <location>
        <begin position="31"/>
        <end position="265"/>
    </location>
</feature>
<evidence type="ECO:0000256" key="1">
    <source>
        <dbReference type="SAM" id="Phobius"/>
    </source>
</evidence>
<dbReference type="AlphaFoldDB" id="W6Q7Z3"/>
<dbReference type="EMBL" id="HG792016">
    <property type="protein sequence ID" value="CDM30364.1"/>
    <property type="molecule type" value="Genomic_DNA"/>
</dbReference>
<reference evidence="3" key="1">
    <citation type="journal article" date="2014" name="Nat. Commun.">
        <title>Multiple recent horizontal transfers of a large genomic region in cheese making fungi.</title>
        <authorList>
            <person name="Cheeseman K."/>
            <person name="Ropars J."/>
            <person name="Renault P."/>
            <person name="Dupont J."/>
            <person name="Gouzy J."/>
            <person name="Branca A."/>
            <person name="Abraham A.L."/>
            <person name="Ceppi M."/>
            <person name="Conseiller E."/>
            <person name="Debuchy R."/>
            <person name="Malagnac F."/>
            <person name="Goarin A."/>
            <person name="Silar P."/>
            <person name="Lacoste S."/>
            <person name="Sallet E."/>
            <person name="Bensimon A."/>
            <person name="Giraud T."/>
            <person name="Brygoo Y."/>
        </authorList>
    </citation>
    <scope>NUCLEOTIDE SEQUENCE [LARGE SCALE GENOMIC DNA]</scope>
    <source>
        <strain evidence="3">FM164</strain>
    </source>
</reference>
<proteinExistence type="predicted"/>
<gene>
    <name evidence="3" type="ORF">PROQFM164_S02g000513</name>
</gene>
<name>W6Q7Z3_PENRF</name>
<dbReference type="Proteomes" id="UP000030686">
    <property type="component" value="Unassembled WGS sequence"/>
</dbReference>
<accession>W6Q7Z3</accession>
<feature type="transmembrane region" description="Helical" evidence="1">
    <location>
        <begin position="92"/>
        <end position="112"/>
    </location>
</feature>
<dbReference type="Pfam" id="PF20684">
    <property type="entry name" value="Fung_rhodopsin"/>
    <property type="match status" value="1"/>
</dbReference>
<feature type="transmembrane region" description="Helical" evidence="1">
    <location>
        <begin position="47"/>
        <end position="72"/>
    </location>
</feature>
<feature type="transmembrane region" description="Helical" evidence="1">
    <location>
        <begin position="16"/>
        <end position="35"/>
    </location>
</feature>
<sequence>MGTRFKGDTKDPAVNVTTWVLLVIIIFSVSARLGTKVRLFKRLSTDDLLIIASLIVGIGQNIAVSLAVGSGYGKHSKDVSSANMQQVMKDLFAVSLLYLLSLMFSKLSLVVFIRSLTPSAKDKWLARGVEAIVYVWAVVAIFGTAFQCSLPRAWDFQNGQCINLLTWRYFVAISNIVTDLLIVAQAMILISSVQTTLLRRLAFAGIFLPRLLVTIATVGELAFIKKGTESNDPTFQMCEITIFEVAIQCLSIVTACWGQLSPFLSWMRSNGLKLNGVEDPTSWSYKIRSQSQGRSKSRDRKIRSESHELPPLLIRRDQILVTQDWELDSQSSQAHIVTEFDTQS</sequence>
<keyword evidence="4" id="KW-1185">Reference proteome</keyword>
<evidence type="ECO:0000313" key="3">
    <source>
        <dbReference type="EMBL" id="CDM30364.1"/>
    </source>
</evidence>
<feature type="transmembrane region" description="Helical" evidence="1">
    <location>
        <begin position="124"/>
        <end position="146"/>
    </location>
</feature>
<dbReference type="OrthoDB" id="3918601at2759"/>
<evidence type="ECO:0000313" key="4">
    <source>
        <dbReference type="Proteomes" id="UP000030686"/>
    </source>
</evidence>
<evidence type="ECO:0000259" key="2">
    <source>
        <dbReference type="Pfam" id="PF20684"/>
    </source>
</evidence>
<feature type="transmembrane region" description="Helical" evidence="1">
    <location>
        <begin position="201"/>
        <end position="224"/>
    </location>
</feature>
<keyword evidence="1" id="KW-1133">Transmembrane helix</keyword>
<dbReference type="InterPro" id="IPR049326">
    <property type="entry name" value="Rhodopsin_dom_fungi"/>
</dbReference>
<dbReference type="PANTHER" id="PTHR38794:SF1">
    <property type="entry name" value="INTEGRAL MEMBRANE PROTEIN"/>
    <property type="match status" value="1"/>
</dbReference>
<protein>
    <submittedName>
        <fullName evidence="3">Genomic scaffold, ProqFM164S02</fullName>
    </submittedName>
</protein>
<keyword evidence="1" id="KW-0472">Membrane</keyword>